<dbReference type="HOGENOM" id="CLU_176209_2_1_9"/>
<reference evidence="1 2" key="1">
    <citation type="submission" date="2014-11" db="EMBL/GenBank/DDBJ databases">
        <title>Complete genome sequence and analysis of Lactobacillus hokkaidonensis LOOC260T.</title>
        <authorList>
            <person name="Tanizawa Y."/>
            <person name="Tohno M."/>
            <person name="Kaminuma E."/>
            <person name="Nakamura Y."/>
            <person name="Arita M."/>
        </authorList>
    </citation>
    <scope>NUCLEOTIDE SEQUENCE [LARGE SCALE GENOMIC DNA]</scope>
    <source>
        <strain evidence="1 2">LOOC260</strain>
    </source>
</reference>
<sequence length="75" mass="8564">MKEKHIVSTRKVGNSMMVTIPKGLPVAKKYSVYSGENDQLIFIPQQASVFDDPKYKDYDFTQTELIKGTVGREHE</sequence>
<evidence type="ECO:0008006" key="3">
    <source>
        <dbReference type="Google" id="ProtNLM"/>
    </source>
</evidence>
<gene>
    <name evidence="1" type="ORF">LOOC260_101840</name>
</gene>
<protein>
    <recommendedName>
        <fullName evidence="3">AbrB family transcriptional regulator</fullName>
    </recommendedName>
</protein>
<accession>A0A0A1GR45</accession>
<dbReference type="EMBL" id="AP014680">
    <property type="protein sequence ID" value="BAP84762.1"/>
    <property type="molecule type" value="Genomic_DNA"/>
</dbReference>
<evidence type="ECO:0000313" key="2">
    <source>
        <dbReference type="Proteomes" id="UP000031620"/>
    </source>
</evidence>
<name>A0A0A1GR45_9LACO</name>
<dbReference type="STRING" id="1291742.LOOC260_101840"/>
<dbReference type="Proteomes" id="UP000031620">
    <property type="component" value="Chromosome"/>
</dbReference>
<proteinExistence type="predicted"/>
<dbReference type="AlphaFoldDB" id="A0A0A1GR45"/>
<dbReference type="KEGG" id="lho:LOOC260_101840"/>
<evidence type="ECO:0000313" key="1">
    <source>
        <dbReference type="EMBL" id="BAP84762.1"/>
    </source>
</evidence>
<dbReference type="RefSeq" id="WP_041092219.1">
    <property type="nucleotide sequence ID" value="NZ_AP014680.1"/>
</dbReference>
<organism evidence="1 2">
    <name type="scientific">Paucilactobacillus hokkaidonensis JCM 18461</name>
    <dbReference type="NCBI Taxonomy" id="1291742"/>
    <lineage>
        <taxon>Bacteria</taxon>
        <taxon>Bacillati</taxon>
        <taxon>Bacillota</taxon>
        <taxon>Bacilli</taxon>
        <taxon>Lactobacillales</taxon>
        <taxon>Lactobacillaceae</taxon>
        <taxon>Paucilactobacillus</taxon>
    </lineage>
</organism>